<dbReference type="Gene3D" id="1.20.1090.10">
    <property type="entry name" value="Dehydroquinate synthase-like - alpha domain"/>
    <property type="match status" value="1"/>
</dbReference>
<dbReference type="RefSeq" id="WP_087481087.1">
    <property type="nucleotide sequence ID" value="NZ_AP024884.1"/>
</dbReference>
<dbReference type="EMBL" id="FXXI01000003">
    <property type="protein sequence ID" value="SMS01053.1"/>
    <property type="molecule type" value="Genomic_DNA"/>
</dbReference>
<evidence type="ECO:0000313" key="6">
    <source>
        <dbReference type="EMBL" id="SMS01053.1"/>
    </source>
</evidence>
<evidence type="ECO:0000313" key="7">
    <source>
        <dbReference type="Proteomes" id="UP000196125"/>
    </source>
</evidence>
<keyword evidence="2 6" id="KW-0560">Oxidoreductase</keyword>
<feature type="domain" description="Alcohol dehydrogenase iron-type/glycerol dehydrogenase GldA" evidence="3">
    <location>
        <begin position="10"/>
        <end position="171"/>
    </location>
</feature>
<dbReference type="PANTHER" id="PTHR11496">
    <property type="entry name" value="ALCOHOL DEHYDROGENASE"/>
    <property type="match status" value="1"/>
</dbReference>
<comment type="similarity">
    <text evidence="1">Belongs to the iron-containing alcohol dehydrogenase family.</text>
</comment>
<dbReference type="OrthoDB" id="9815791at2"/>
<dbReference type="SUPFAM" id="SSF56796">
    <property type="entry name" value="Dehydroquinate synthase-like"/>
    <property type="match status" value="1"/>
</dbReference>
<dbReference type="GO" id="GO:0004022">
    <property type="term" value="F:alcohol dehydrogenase (NAD+) activity"/>
    <property type="evidence" value="ECO:0007669"/>
    <property type="project" value="UniProtKB-EC"/>
</dbReference>
<proteinExistence type="inferred from homology"/>
<dbReference type="Proteomes" id="UP000196125">
    <property type="component" value="Unassembled WGS sequence"/>
</dbReference>
<dbReference type="EC" id="1.1.1.1" evidence="6"/>
<accession>A0A1Y6IYC6</accession>
<dbReference type="AlphaFoldDB" id="A0A1Y6IYC6"/>
<evidence type="ECO:0000313" key="5">
    <source>
        <dbReference type="EMBL" id="MDW6004762.1"/>
    </source>
</evidence>
<evidence type="ECO:0000256" key="1">
    <source>
        <dbReference type="ARBA" id="ARBA00007358"/>
    </source>
</evidence>
<dbReference type="Proteomes" id="UP001283366">
    <property type="component" value="Unassembled WGS sequence"/>
</dbReference>
<dbReference type="EC" id="1.1.1.-" evidence="5"/>
<evidence type="ECO:0000256" key="2">
    <source>
        <dbReference type="ARBA" id="ARBA00023002"/>
    </source>
</evidence>
<dbReference type="GO" id="GO:0046872">
    <property type="term" value="F:metal ion binding"/>
    <property type="evidence" value="ECO:0007669"/>
    <property type="project" value="InterPro"/>
</dbReference>
<reference evidence="6 7" key="1">
    <citation type="submission" date="2017-05" db="EMBL/GenBank/DDBJ databases">
        <authorList>
            <person name="Song R."/>
            <person name="Chenine A.L."/>
            <person name="Ruprecht R.M."/>
        </authorList>
    </citation>
    <scope>NUCLEOTIDE SEQUENCE [LARGE SCALE GENOMIC DNA]</scope>
    <source>
        <strain evidence="6 7">CECT 7927</strain>
    </source>
</reference>
<keyword evidence="8" id="KW-1185">Reference proteome</keyword>
<dbReference type="Pfam" id="PF00465">
    <property type="entry name" value="Fe-ADH"/>
    <property type="match status" value="1"/>
</dbReference>
<dbReference type="PANTHER" id="PTHR11496:SF102">
    <property type="entry name" value="ALCOHOL DEHYDROGENASE 4"/>
    <property type="match status" value="1"/>
</dbReference>
<reference evidence="5 8" key="2">
    <citation type="submission" date="2023-11" db="EMBL/GenBank/DDBJ databases">
        <title>Plant-associative lifestyle of Vibrio porteresiae and its evolutionary dynamics.</title>
        <authorList>
            <person name="Rameshkumar N."/>
            <person name="Kirti K."/>
        </authorList>
    </citation>
    <scope>NUCLEOTIDE SEQUENCE [LARGE SCALE GENOMIC DNA]</scope>
    <source>
        <strain evidence="5 8">MSSRF38</strain>
    </source>
</reference>
<organism evidence="6 7">
    <name type="scientific">Vibrio mangrovi</name>
    <dbReference type="NCBI Taxonomy" id="474394"/>
    <lineage>
        <taxon>Bacteria</taxon>
        <taxon>Pseudomonadati</taxon>
        <taxon>Pseudomonadota</taxon>
        <taxon>Gammaproteobacteria</taxon>
        <taxon>Vibrionales</taxon>
        <taxon>Vibrionaceae</taxon>
        <taxon>Vibrio</taxon>
    </lineage>
</organism>
<dbReference type="Pfam" id="PF25137">
    <property type="entry name" value="ADH_Fe_C"/>
    <property type="match status" value="1"/>
</dbReference>
<name>A0A1Y6IYC6_9VIBR</name>
<feature type="domain" description="Fe-containing alcohol dehydrogenase-like C-terminal" evidence="4">
    <location>
        <begin position="182"/>
        <end position="377"/>
    </location>
</feature>
<evidence type="ECO:0000259" key="4">
    <source>
        <dbReference type="Pfam" id="PF25137"/>
    </source>
</evidence>
<evidence type="ECO:0000313" key="8">
    <source>
        <dbReference type="Proteomes" id="UP001283366"/>
    </source>
</evidence>
<dbReference type="InterPro" id="IPR001670">
    <property type="entry name" value="ADH_Fe/GldA"/>
</dbReference>
<gene>
    <name evidence="6" type="primary">gbsB</name>
    <name evidence="5" type="ORF">SBX37_18040</name>
    <name evidence="6" type="ORF">VIM7927_02330</name>
</gene>
<dbReference type="Gene3D" id="3.40.50.1970">
    <property type="match status" value="1"/>
</dbReference>
<dbReference type="InterPro" id="IPR056798">
    <property type="entry name" value="ADH_Fe_C"/>
</dbReference>
<dbReference type="InterPro" id="IPR039697">
    <property type="entry name" value="Alcohol_dehydrogenase_Fe"/>
</dbReference>
<evidence type="ECO:0000259" key="3">
    <source>
        <dbReference type="Pfam" id="PF00465"/>
    </source>
</evidence>
<sequence length="379" mass="40978">MNIFTTVLSGDIDQISDITLSHQDILLATDPNVRGLPQVEQLIARLRESCDHLTVIDDLPAEPREEDVLRLIQQLPATINFVIGVGGGSVLDVSKLIAVFGKAEHSARVERFKQLLTGEKPTERAELLLIPTTAGTGAEATPNAIVAIPERATKVGIISPVLLPDYVLLAPELTTSMPAHITASTSVDALCHLIECFTASVSNPIGDNYALIGMQKFFANIEKVITSPDNLLVRLNLLWASYFGGASISHSGTHLVHALSYPLGGKFRIPHGLANSLLLVPCMKFICKPCQEKMAQVYDLLPDADPSLAEEKKAQAVIDYLESLVAQLGLPTRLNDIGIEASQLPELARSAMEVKRLIANSPVPVTEQEVLSIYNSICE</sequence>
<dbReference type="CDD" id="cd08551">
    <property type="entry name" value="Fe-ADH"/>
    <property type="match status" value="1"/>
</dbReference>
<dbReference type="EMBL" id="JAWRCO010000002">
    <property type="protein sequence ID" value="MDW6004762.1"/>
    <property type="molecule type" value="Genomic_DNA"/>
</dbReference>
<protein>
    <submittedName>
        <fullName evidence="5 6">Alcohol dehydrogenase</fullName>
        <ecNumber evidence="6">1.1.1.1</ecNumber>
        <ecNumber evidence="5">1.1.1.-</ecNumber>
    </submittedName>
</protein>